<sequence>MIPIGLLVVIVTLMSWWLVHFYWYRRGWRIFWATLAVLLTVIDIAWIVFMIRMATVVD</sequence>
<organism evidence="2 3">
    <name type="scientific">Lactiplantibacillus songbeiensis</name>
    <dbReference type="NCBI Taxonomy" id="2559920"/>
    <lineage>
        <taxon>Bacteria</taxon>
        <taxon>Bacillati</taxon>
        <taxon>Bacillota</taxon>
        <taxon>Bacilli</taxon>
        <taxon>Lactobacillales</taxon>
        <taxon>Lactobacillaceae</taxon>
        <taxon>Lactiplantibacillus</taxon>
    </lineage>
</organism>
<dbReference type="RefSeq" id="WP_171001538.1">
    <property type="nucleotide sequence ID" value="NZ_BJDL01000007.1"/>
</dbReference>
<dbReference type="Proteomes" id="UP001597188">
    <property type="component" value="Unassembled WGS sequence"/>
</dbReference>
<evidence type="ECO:0008006" key="4">
    <source>
        <dbReference type="Google" id="ProtNLM"/>
    </source>
</evidence>
<dbReference type="EMBL" id="JBHTOJ010000010">
    <property type="protein sequence ID" value="MFD1420281.1"/>
    <property type="molecule type" value="Genomic_DNA"/>
</dbReference>
<evidence type="ECO:0000313" key="2">
    <source>
        <dbReference type="EMBL" id="MFD1420281.1"/>
    </source>
</evidence>
<keyword evidence="1" id="KW-0812">Transmembrane</keyword>
<gene>
    <name evidence="2" type="ORF">ACFQ5L_04795</name>
</gene>
<comment type="caution">
    <text evidence="2">The sequence shown here is derived from an EMBL/GenBank/DDBJ whole genome shotgun (WGS) entry which is preliminary data.</text>
</comment>
<accession>A0ABW4BYH2</accession>
<protein>
    <recommendedName>
        <fullName evidence="4">Integral membrane protein</fullName>
    </recommendedName>
</protein>
<evidence type="ECO:0000313" key="3">
    <source>
        <dbReference type="Proteomes" id="UP001597188"/>
    </source>
</evidence>
<keyword evidence="1" id="KW-0472">Membrane</keyword>
<keyword evidence="3" id="KW-1185">Reference proteome</keyword>
<feature type="transmembrane region" description="Helical" evidence="1">
    <location>
        <begin position="30"/>
        <end position="51"/>
    </location>
</feature>
<name>A0ABW4BYH2_9LACO</name>
<reference evidence="3" key="1">
    <citation type="journal article" date="2019" name="Int. J. Syst. Evol. Microbiol.">
        <title>The Global Catalogue of Microorganisms (GCM) 10K type strain sequencing project: providing services to taxonomists for standard genome sequencing and annotation.</title>
        <authorList>
            <consortium name="The Broad Institute Genomics Platform"/>
            <consortium name="The Broad Institute Genome Sequencing Center for Infectious Disease"/>
            <person name="Wu L."/>
            <person name="Ma J."/>
        </authorList>
    </citation>
    <scope>NUCLEOTIDE SEQUENCE [LARGE SCALE GENOMIC DNA]</scope>
    <source>
        <strain evidence="3">CCM 8931</strain>
    </source>
</reference>
<keyword evidence="1" id="KW-1133">Transmembrane helix</keyword>
<proteinExistence type="predicted"/>
<evidence type="ECO:0000256" key="1">
    <source>
        <dbReference type="SAM" id="Phobius"/>
    </source>
</evidence>
<feature type="transmembrane region" description="Helical" evidence="1">
    <location>
        <begin position="6"/>
        <end position="23"/>
    </location>
</feature>